<feature type="transmembrane region" description="Helical" evidence="7">
    <location>
        <begin position="49"/>
        <end position="67"/>
    </location>
</feature>
<dbReference type="GO" id="GO:0016776">
    <property type="term" value="F:phosphotransferase activity, phosphate group as acceptor"/>
    <property type="evidence" value="ECO:0007669"/>
    <property type="project" value="TreeGrafter"/>
</dbReference>
<dbReference type="HOGENOM" id="CLU_018534_3_1_10"/>
<keyword evidence="4 7" id="KW-0812">Transmembrane</keyword>
<organism evidence="9 10">
    <name type="scientific">Hallella multisaccharivorax DSM 17128</name>
    <dbReference type="NCBI Taxonomy" id="688246"/>
    <lineage>
        <taxon>Bacteria</taxon>
        <taxon>Pseudomonadati</taxon>
        <taxon>Bacteroidota</taxon>
        <taxon>Bacteroidia</taxon>
        <taxon>Bacteroidales</taxon>
        <taxon>Prevotellaceae</taxon>
        <taxon>Hallella</taxon>
    </lineage>
</organism>
<evidence type="ECO:0000313" key="9">
    <source>
        <dbReference type="EMBL" id="EGN56300.1"/>
    </source>
</evidence>
<dbReference type="STRING" id="688246.Premu_0841"/>
<dbReference type="InterPro" id="IPR017850">
    <property type="entry name" value="Alkaline_phosphatase_core_sf"/>
</dbReference>
<dbReference type="Pfam" id="PF00884">
    <property type="entry name" value="Sulfatase"/>
    <property type="match status" value="1"/>
</dbReference>
<evidence type="ECO:0000256" key="6">
    <source>
        <dbReference type="ARBA" id="ARBA00023136"/>
    </source>
</evidence>
<keyword evidence="3" id="KW-0808">Transferase</keyword>
<evidence type="ECO:0000256" key="4">
    <source>
        <dbReference type="ARBA" id="ARBA00022692"/>
    </source>
</evidence>
<dbReference type="SUPFAM" id="SSF53649">
    <property type="entry name" value="Alkaline phosphatase-like"/>
    <property type="match status" value="1"/>
</dbReference>
<dbReference type="Proteomes" id="UP000002772">
    <property type="component" value="Unassembled WGS sequence"/>
</dbReference>
<dbReference type="InterPro" id="IPR058130">
    <property type="entry name" value="PEA_transf_C"/>
</dbReference>
<reference evidence="10" key="1">
    <citation type="journal article" date="2011" name="Stand. Genomic Sci.">
        <title>Non-contiguous finished genome sequence of the opportunistic oral pathogen Prevotella multisaccharivorax type strain (PPPA20).</title>
        <authorList>
            <person name="Pati A."/>
            <person name="Gronow S."/>
            <person name="Lu M."/>
            <person name="Lapidus A."/>
            <person name="Nolan M."/>
            <person name="Lucas S."/>
            <person name="Hammon N."/>
            <person name="Deshpande S."/>
            <person name="Cheng J.F."/>
            <person name="Tapia R."/>
            <person name="Han C."/>
            <person name="Goodwin L."/>
            <person name="Pitluck S."/>
            <person name="Liolios K."/>
            <person name="Pagani I."/>
            <person name="Mavromatis K."/>
            <person name="Mikhailova N."/>
            <person name="Huntemann M."/>
            <person name="Chen A."/>
            <person name="Palaniappan K."/>
            <person name="Land M."/>
            <person name="Hauser L."/>
            <person name="Detter J.C."/>
            <person name="Brambilla E.M."/>
            <person name="Rohde M."/>
            <person name="Goker M."/>
            <person name="Woyke T."/>
            <person name="Bristow J."/>
            <person name="Eisen J.A."/>
            <person name="Markowitz V."/>
            <person name="Hugenholtz P."/>
            <person name="Kyrpides N.C."/>
            <person name="Klenk H.P."/>
            <person name="Ivanova N."/>
        </authorList>
    </citation>
    <scope>NUCLEOTIDE SEQUENCE [LARGE SCALE GENOMIC DNA]</scope>
    <source>
        <strain evidence="10">DSM 17128</strain>
    </source>
</reference>
<evidence type="ECO:0000256" key="2">
    <source>
        <dbReference type="ARBA" id="ARBA00022475"/>
    </source>
</evidence>
<proteinExistence type="predicted"/>
<evidence type="ECO:0000256" key="7">
    <source>
        <dbReference type="SAM" id="Phobius"/>
    </source>
</evidence>
<sequence length="634" mass="73657">MRLIRRVARLFMLPLLKNGVFFVTMYALGVLCAFLTLPHSKGAEVYDNLWLELFLDLYVACVVLAVIPCKVRRWVRLAFYVVLYSVSLTDVFCFWKFGSVISPSMLMLVGETDSREAGEFFSTYLTLDTLSSPVAWIVLLIAVHVVIDFRKPLCRLFHVDYPKLRAHVNFGFLRFSRRYMLYPECGVIVMTLLVWSLFTSWGNKRGLAKMMTADTIGSIEHILTDPDHGNTYLPIYRLAFSIYSNHLASRQVDKCVAASQRVRVGSCSFRSPTIVLIIGESYSKAHCQLYGYPQKDTPRQKKLERSGWLTKFNDVVSCWNLTSFVFKNVLSMHVVGQKGEWCDYPLFPELFRKAGYKVTFLTNQFLLAAGQAVYDFSGGFFLNDPVLSKAQFDLRNTQLHPFDDGLLSDYDAFLKEGKIDLKGRNLIIFHLIGQHVSYNTRYPKDRAKWKADDYKVLRPDLAGDQYRRRMIAEYDNACLYNDSIVTQIVKRFENKDAIIVYMPDHGEEIYEPGRDILCRNHAAAVDWPLAHYEFEVPFWIWCSRKYAHREPEVFKAVKDAKNRRFMTDALPHMLVWLAGIQSRDYHAEYNLLSPEYDETRPRILKNSVDYDELKMRNEKSELEKKQKSKGKRLK</sequence>
<dbReference type="EMBL" id="GL945017">
    <property type="protein sequence ID" value="EGN56300.1"/>
    <property type="molecule type" value="Genomic_DNA"/>
</dbReference>
<keyword evidence="6 7" id="KW-0472">Membrane</keyword>
<dbReference type="eggNOG" id="COG2194">
    <property type="taxonomic scope" value="Bacteria"/>
</dbReference>
<evidence type="ECO:0000256" key="1">
    <source>
        <dbReference type="ARBA" id="ARBA00004651"/>
    </source>
</evidence>
<dbReference type="AlphaFoldDB" id="F8N702"/>
<evidence type="ECO:0000256" key="5">
    <source>
        <dbReference type="ARBA" id="ARBA00022989"/>
    </source>
</evidence>
<dbReference type="PANTHER" id="PTHR30443:SF2">
    <property type="entry name" value="PHOSPHOETHANOLAMINE TRANSFERASE EPTC"/>
    <property type="match status" value="1"/>
</dbReference>
<keyword evidence="10" id="KW-1185">Reference proteome</keyword>
<protein>
    <submittedName>
        <fullName evidence="9">Sulfatase</fullName>
    </submittedName>
</protein>
<dbReference type="InterPro" id="IPR040423">
    <property type="entry name" value="PEA_transferase"/>
</dbReference>
<dbReference type="GO" id="GO:0005886">
    <property type="term" value="C:plasma membrane"/>
    <property type="evidence" value="ECO:0007669"/>
    <property type="project" value="UniProtKB-SubCell"/>
</dbReference>
<dbReference type="PANTHER" id="PTHR30443">
    <property type="entry name" value="INNER MEMBRANE PROTEIN"/>
    <property type="match status" value="1"/>
</dbReference>
<dbReference type="Gene3D" id="3.40.720.10">
    <property type="entry name" value="Alkaline Phosphatase, subunit A"/>
    <property type="match status" value="1"/>
</dbReference>
<feature type="transmembrane region" description="Helical" evidence="7">
    <location>
        <begin position="20"/>
        <end position="37"/>
    </location>
</feature>
<name>F8N702_9BACT</name>
<gene>
    <name evidence="9" type="ORF">Premu_0841</name>
</gene>
<dbReference type="GO" id="GO:0009244">
    <property type="term" value="P:lipopolysaccharide core region biosynthetic process"/>
    <property type="evidence" value="ECO:0007669"/>
    <property type="project" value="TreeGrafter"/>
</dbReference>
<keyword evidence="2" id="KW-1003">Cell membrane</keyword>
<evidence type="ECO:0000259" key="8">
    <source>
        <dbReference type="Pfam" id="PF00884"/>
    </source>
</evidence>
<dbReference type="InterPro" id="IPR000917">
    <property type="entry name" value="Sulfatase_N"/>
</dbReference>
<feature type="transmembrane region" description="Helical" evidence="7">
    <location>
        <begin position="74"/>
        <end position="97"/>
    </location>
</feature>
<evidence type="ECO:0000256" key="3">
    <source>
        <dbReference type="ARBA" id="ARBA00022679"/>
    </source>
</evidence>
<feature type="domain" description="Sulfatase N-terminal" evidence="8">
    <location>
        <begin position="272"/>
        <end position="574"/>
    </location>
</feature>
<dbReference type="OrthoDB" id="9786870at2"/>
<accession>F8N702</accession>
<dbReference type="CDD" id="cd16017">
    <property type="entry name" value="LptA"/>
    <property type="match status" value="1"/>
</dbReference>
<keyword evidence="5 7" id="KW-1133">Transmembrane helix</keyword>
<comment type="subcellular location">
    <subcellularLocation>
        <location evidence="1">Cell membrane</location>
        <topology evidence="1">Multi-pass membrane protein</topology>
    </subcellularLocation>
</comment>
<feature type="transmembrane region" description="Helical" evidence="7">
    <location>
        <begin position="179"/>
        <end position="198"/>
    </location>
</feature>
<feature type="transmembrane region" description="Helical" evidence="7">
    <location>
        <begin position="130"/>
        <end position="147"/>
    </location>
</feature>
<evidence type="ECO:0000313" key="10">
    <source>
        <dbReference type="Proteomes" id="UP000002772"/>
    </source>
</evidence>
<dbReference type="RefSeq" id="WP_007573341.1">
    <property type="nucleotide sequence ID" value="NZ_BPTS01000001.1"/>
</dbReference>